<comment type="caution">
    <text evidence="2">The sequence shown here is derived from an EMBL/GenBank/DDBJ whole genome shotgun (WGS) entry which is preliminary data.</text>
</comment>
<evidence type="ECO:0000256" key="1">
    <source>
        <dbReference type="SAM" id="MobiDB-lite"/>
    </source>
</evidence>
<dbReference type="Gene3D" id="3.30.70.100">
    <property type="match status" value="1"/>
</dbReference>
<dbReference type="Proteomes" id="UP001324427">
    <property type="component" value="Unassembled WGS sequence"/>
</dbReference>
<accession>A0AAV9JJ63</accession>
<evidence type="ECO:0000313" key="3">
    <source>
        <dbReference type="Proteomes" id="UP001324427"/>
    </source>
</evidence>
<feature type="region of interest" description="Disordered" evidence="1">
    <location>
        <begin position="11"/>
        <end position="36"/>
    </location>
</feature>
<gene>
    <name evidence="2" type="ORF">LTR36_004110</name>
</gene>
<keyword evidence="3" id="KW-1185">Reference proteome</keyword>
<name>A0AAV9JJ63_9PEZI</name>
<dbReference type="AlphaFoldDB" id="A0AAV9JJ63"/>
<protein>
    <submittedName>
        <fullName evidence="2">Uncharacterized protein</fullName>
    </submittedName>
</protein>
<evidence type="ECO:0000313" key="2">
    <source>
        <dbReference type="EMBL" id="KAK4544538.1"/>
    </source>
</evidence>
<sequence length="225" mass="24763">MPTTEIIALHPLASSDNDREPQGKAANGTDGTVGDLSESDGLQSCYYGLRVEHPHTLDALITWNDAYAHDMSHLAYLVAKHYPSTLFSKHHVEFEPFSEYARAVAAPVTEVATLYYDGLPPADCMDGLREMRQVFVDHQISGWLALAAGLTHEDVEYEGVEGKAAVLVIGWQSTEHHLAWRATQLYADTLHLWPRGAKKLEMHHTAFRPGNNILGGSTLHVPIGG</sequence>
<organism evidence="2 3">
    <name type="scientific">Oleoguttula mirabilis</name>
    <dbReference type="NCBI Taxonomy" id="1507867"/>
    <lineage>
        <taxon>Eukaryota</taxon>
        <taxon>Fungi</taxon>
        <taxon>Dikarya</taxon>
        <taxon>Ascomycota</taxon>
        <taxon>Pezizomycotina</taxon>
        <taxon>Dothideomycetes</taxon>
        <taxon>Dothideomycetidae</taxon>
        <taxon>Mycosphaerellales</taxon>
        <taxon>Teratosphaeriaceae</taxon>
        <taxon>Oleoguttula</taxon>
    </lineage>
</organism>
<proteinExistence type="predicted"/>
<reference evidence="2 3" key="1">
    <citation type="submission" date="2021-11" db="EMBL/GenBank/DDBJ databases">
        <title>Black yeast isolated from Biological Soil Crust.</title>
        <authorList>
            <person name="Kurbessoian T."/>
        </authorList>
    </citation>
    <scope>NUCLEOTIDE SEQUENCE [LARGE SCALE GENOMIC DNA]</scope>
    <source>
        <strain evidence="2 3">CCFEE 5522</strain>
    </source>
</reference>
<dbReference type="EMBL" id="JAVFHQ010000024">
    <property type="protein sequence ID" value="KAK4544538.1"/>
    <property type="molecule type" value="Genomic_DNA"/>
</dbReference>